<dbReference type="Pfam" id="PF00561">
    <property type="entry name" value="Abhydrolase_1"/>
    <property type="match status" value="1"/>
</dbReference>
<dbReference type="EMBL" id="JACEFG010000003">
    <property type="protein sequence ID" value="MBA2176207.1"/>
    <property type="molecule type" value="Genomic_DNA"/>
</dbReference>
<reference evidence="2 3" key="1">
    <citation type="journal article" date="2004" name="Extremophiles">
        <title>Halobacillus locisalis sp. nov., a halophilic bacterium isolated from a marine solar saltern of the Yellow Sea in Korea.</title>
        <authorList>
            <person name="Yoon J.H."/>
            <person name="Kang K.H."/>
            <person name="Oh T.K."/>
            <person name="Park Y.H."/>
        </authorList>
    </citation>
    <scope>NUCLEOTIDE SEQUENCE [LARGE SCALE GENOMIC DNA]</scope>
    <source>
        <strain evidence="2 3">KCTC 3788</strain>
    </source>
</reference>
<feature type="domain" description="AB hydrolase-1" evidence="1">
    <location>
        <begin position="28"/>
        <end position="268"/>
    </location>
</feature>
<dbReference type="InterPro" id="IPR050266">
    <property type="entry name" value="AB_hydrolase_sf"/>
</dbReference>
<dbReference type="SUPFAM" id="SSF53474">
    <property type="entry name" value="alpha/beta-Hydrolases"/>
    <property type="match status" value="1"/>
</dbReference>
<dbReference type="GO" id="GO:0016787">
    <property type="term" value="F:hydrolase activity"/>
    <property type="evidence" value="ECO:0007669"/>
    <property type="project" value="UniProtKB-KW"/>
</dbReference>
<dbReference type="Proteomes" id="UP000571017">
    <property type="component" value="Unassembled WGS sequence"/>
</dbReference>
<name>A0A838CVY0_9BACI</name>
<dbReference type="PANTHER" id="PTHR43798">
    <property type="entry name" value="MONOACYLGLYCEROL LIPASE"/>
    <property type="match status" value="1"/>
</dbReference>
<proteinExistence type="predicted"/>
<protein>
    <submittedName>
        <fullName evidence="2">Alpha/beta hydrolase</fullName>
    </submittedName>
</protein>
<comment type="caution">
    <text evidence="2">The sequence shown here is derived from an EMBL/GenBank/DDBJ whole genome shotgun (WGS) entry which is preliminary data.</text>
</comment>
<accession>A0A838CVY0</accession>
<keyword evidence="2" id="KW-0378">Hydrolase</keyword>
<dbReference type="InterPro" id="IPR029058">
    <property type="entry name" value="AB_hydrolase_fold"/>
</dbReference>
<keyword evidence="3" id="KW-1185">Reference proteome</keyword>
<dbReference type="InterPro" id="IPR000073">
    <property type="entry name" value="AB_hydrolase_1"/>
</dbReference>
<evidence type="ECO:0000313" key="3">
    <source>
        <dbReference type="Proteomes" id="UP000571017"/>
    </source>
</evidence>
<dbReference type="RefSeq" id="WP_181473239.1">
    <property type="nucleotide sequence ID" value="NZ_JACEFG010000003.1"/>
</dbReference>
<dbReference type="PRINTS" id="PR00111">
    <property type="entry name" value="ABHYDROLASE"/>
</dbReference>
<dbReference type="AlphaFoldDB" id="A0A838CVY0"/>
<dbReference type="Gene3D" id="3.40.50.1820">
    <property type="entry name" value="alpha/beta hydrolase"/>
    <property type="match status" value="1"/>
</dbReference>
<organism evidence="2 3">
    <name type="scientific">Halobacillus locisalis</name>
    <dbReference type="NCBI Taxonomy" id="220753"/>
    <lineage>
        <taxon>Bacteria</taxon>
        <taxon>Bacillati</taxon>
        <taxon>Bacillota</taxon>
        <taxon>Bacilli</taxon>
        <taxon>Bacillales</taxon>
        <taxon>Bacillaceae</taxon>
        <taxon>Halobacillus</taxon>
    </lineage>
</organism>
<evidence type="ECO:0000313" key="2">
    <source>
        <dbReference type="EMBL" id="MBA2176207.1"/>
    </source>
</evidence>
<evidence type="ECO:0000259" key="1">
    <source>
        <dbReference type="Pfam" id="PF00561"/>
    </source>
</evidence>
<gene>
    <name evidence="2" type="ORF">H0266_15020</name>
</gene>
<sequence>MTTILYDYYVERIGKGEPTLFLPAAGFSGNEGLNIAEHLQEDYETHMIDLPGLGKSAGLEGKVTSLTLANWVNEYMEQQQIHEANLIGHSLGGAIALAFAVHYPSKVNKLILLDQGHKPFPKAPTSEFGPFAYLFPFLNLGVQSFGQPFLRQLAPLFMKGDEQKNDIEKQIQQFCQIVDVEESEYIRTAMKHQGDFSVNGLNLMFGYYNLNLPKLLKQLSVPTYLVYGTFKGLNEKEYNNTYHYIRKIQKHDLPVTYRAVKGGHYVNWSSEWSINELEDFLTIAE</sequence>